<accession>A0AA39HAU3</accession>
<feature type="compositionally biased region" description="Polar residues" evidence="5">
    <location>
        <begin position="27"/>
        <end position="39"/>
    </location>
</feature>
<feature type="transmembrane region" description="Helical" evidence="6">
    <location>
        <begin position="326"/>
        <end position="356"/>
    </location>
</feature>
<gene>
    <name evidence="7" type="ORF">QR680_016320</name>
</gene>
<keyword evidence="2 6" id="KW-0812">Transmembrane</keyword>
<sequence length="643" mass="71924">MGRPRSPEADLRVPGQLKQKRQHSGEVISNSNEPTSSNVFAEDEAPKKKSKLRSSPSAKVSMKERTKKMSENSLPGQSKQKRQHSREVISNSTEPTSSNVFADDEAPKKKSKLRSSPSAKVSRKELSNKMSKKKQKSAQSPDLQKAKCKRKKKEIENRPSEKSRSSTHRKTLQSKSKASSQPKSPSSPWNRFRNLPEKSTSKSPAILLFPSPASSSHKVLQGHSKATLTESDANLQRGRVVRRMSKRERNALRALRDHAKEESREVQDYFVDRGHKIFALVVFAALFCIARIALAASLVFFASTFYSKSLSPLYSALPNADAHPVLLTVLNVVVIGTHICAGMEIVGDIFVAFAVVTRRIRAMAYSLVVLQINGFLGMCLCVFIVSVGYHRVEISSSLIGNVGFHEHDDSKILLTVGKLQQGLRCCGFDGGSMDWIRPVFMKWTEPMNDESRQIMNSFAWQAECDNGFVCAAPKTCCVDVNVERCNEATISVKEYDEIRMQDFGLLQHRLLPKDESKIYTKGCVAAMADLLEQWTFHSKIVAACLLATWVLLTLILILTVAQLDGIRKVEVKPRKNDRANRTEWPVKAANGSLRFRKAIRRVGRYKHSSSDSSPSFRMPKFSASILDFPLSTSSNDLPPRRKK</sequence>
<dbReference type="AlphaFoldDB" id="A0AA39HAU3"/>
<proteinExistence type="predicted"/>
<protein>
    <recommendedName>
        <fullName evidence="9">Tetraspanin</fullName>
    </recommendedName>
</protein>
<feature type="region of interest" description="Disordered" evidence="5">
    <location>
        <begin position="1"/>
        <end position="206"/>
    </location>
</feature>
<dbReference type="Proteomes" id="UP001175271">
    <property type="component" value="Unassembled WGS sequence"/>
</dbReference>
<feature type="compositionally biased region" description="Low complexity" evidence="5">
    <location>
        <begin position="173"/>
        <end position="188"/>
    </location>
</feature>
<evidence type="ECO:0000256" key="4">
    <source>
        <dbReference type="ARBA" id="ARBA00023136"/>
    </source>
</evidence>
<evidence type="ECO:0000313" key="7">
    <source>
        <dbReference type="EMBL" id="KAK0402411.1"/>
    </source>
</evidence>
<name>A0AA39HAU3_9BILA</name>
<feature type="compositionally biased region" description="Polar residues" evidence="5">
    <location>
        <begin position="88"/>
        <end position="100"/>
    </location>
</feature>
<evidence type="ECO:0008006" key="9">
    <source>
        <dbReference type="Google" id="ProtNLM"/>
    </source>
</evidence>
<keyword evidence="8" id="KW-1185">Reference proteome</keyword>
<feature type="transmembrane region" description="Helical" evidence="6">
    <location>
        <begin position="540"/>
        <end position="561"/>
    </location>
</feature>
<dbReference type="GO" id="GO:0016020">
    <property type="term" value="C:membrane"/>
    <property type="evidence" value="ECO:0007669"/>
    <property type="project" value="UniProtKB-SubCell"/>
</dbReference>
<keyword evidence="4 6" id="KW-0472">Membrane</keyword>
<feature type="compositionally biased region" description="Basic and acidic residues" evidence="5">
    <location>
        <begin position="1"/>
        <end position="11"/>
    </location>
</feature>
<evidence type="ECO:0000313" key="8">
    <source>
        <dbReference type="Proteomes" id="UP001175271"/>
    </source>
</evidence>
<evidence type="ECO:0000256" key="6">
    <source>
        <dbReference type="SAM" id="Phobius"/>
    </source>
</evidence>
<comment type="caution">
    <text evidence="7">The sequence shown here is derived from an EMBL/GenBank/DDBJ whole genome shotgun (WGS) entry which is preliminary data.</text>
</comment>
<evidence type="ECO:0000256" key="2">
    <source>
        <dbReference type="ARBA" id="ARBA00022692"/>
    </source>
</evidence>
<feature type="transmembrane region" description="Helical" evidence="6">
    <location>
        <begin position="368"/>
        <end position="389"/>
    </location>
</feature>
<evidence type="ECO:0000256" key="5">
    <source>
        <dbReference type="SAM" id="MobiDB-lite"/>
    </source>
</evidence>
<evidence type="ECO:0000256" key="3">
    <source>
        <dbReference type="ARBA" id="ARBA00022989"/>
    </source>
</evidence>
<reference evidence="7" key="1">
    <citation type="submission" date="2023-06" db="EMBL/GenBank/DDBJ databases">
        <title>Genomic analysis of the entomopathogenic nematode Steinernema hermaphroditum.</title>
        <authorList>
            <person name="Schwarz E.M."/>
            <person name="Heppert J.K."/>
            <person name="Baniya A."/>
            <person name="Schwartz H.T."/>
            <person name="Tan C.-H."/>
            <person name="Antoshechkin I."/>
            <person name="Sternberg P.W."/>
            <person name="Goodrich-Blair H."/>
            <person name="Dillman A.R."/>
        </authorList>
    </citation>
    <scope>NUCLEOTIDE SEQUENCE</scope>
    <source>
        <strain evidence="7">PS9179</strain>
        <tissue evidence="7">Whole animal</tissue>
    </source>
</reference>
<evidence type="ECO:0000256" key="1">
    <source>
        <dbReference type="ARBA" id="ARBA00004141"/>
    </source>
</evidence>
<dbReference type="InterPro" id="IPR018499">
    <property type="entry name" value="Tetraspanin/Peripherin"/>
</dbReference>
<keyword evidence="3 6" id="KW-1133">Transmembrane helix</keyword>
<dbReference type="Pfam" id="PF00335">
    <property type="entry name" value="Tetraspanin"/>
    <property type="match status" value="1"/>
</dbReference>
<feature type="compositionally biased region" description="Basic and acidic residues" evidence="5">
    <location>
        <begin position="153"/>
        <end position="164"/>
    </location>
</feature>
<organism evidence="7 8">
    <name type="scientific">Steinernema hermaphroditum</name>
    <dbReference type="NCBI Taxonomy" id="289476"/>
    <lineage>
        <taxon>Eukaryota</taxon>
        <taxon>Metazoa</taxon>
        <taxon>Ecdysozoa</taxon>
        <taxon>Nematoda</taxon>
        <taxon>Chromadorea</taxon>
        <taxon>Rhabditida</taxon>
        <taxon>Tylenchina</taxon>
        <taxon>Panagrolaimomorpha</taxon>
        <taxon>Strongyloidoidea</taxon>
        <taxon>Steinernematidae</taxon>
        <taxon>Steinernema</taxon>
    </lineage>
</organism>
<dbReference type="EMBL" id="JAUCMV010000004">
    <property type="protein sequence ID" value="KAK0402411.1"/>
    <property type="molecule type" value="Genomic_DNA"/>
</dbReference>
<feature type="compositionally biased region" description="Basic and acidic residues" evidence="5">
    <location>
        <begin position="61"/>
        <end position="70"/>
    </location>
</feature>
<feature type="transmembrane region" description="Helical" evidence="6">
    <location>
        <begin position="277"/>
        <end position="306"/>
    </location>
</feature>
<comment type="subcellular location">
    <subcellularLocation>
        <location evidence="1">Membrane</location>
        <topology evidence="1">Multi-pass membrane protein</topology>
    </subcellularLocation>
</comment>